<dbReference type="HOGENOM" id="CLU_946362_0_0_11"/>
<feature type="transmembrane region" description="Helical" evidence="1">
    <location>
        <begin position="118"/>
        <end position="140"/>
    </location>
</feature>
<keyword evidence="3" id="KW-1185">Reference proteome</keyword>
<feature type="transmembrane region" description="Helical" evidence="1">
    <location>
        <begin position="146"/>
        <end position="166"/>
    </location>
</feature>
<sequence>MNEPEPRPAAWLERPDQAAPTPPTALINIVVAQATFIAALLFYLGVIYTSAYYGHFHLSPFALGFGFGEFVLHSLHLATFPVLVGATVLLLAVAAAGHRPRQESQGALMRGVRRLASALARHYPIVVAVGLLLLVLWWQWQVFLPYRWLGPLLVGFGLLLGAVGQTGQGRQGSPWETALLVLAAGLFLLWAVTLVSGQLGERHARNDAREVILRTGLVVHSAQPLSLTSRSAGLRYLDLGEGVHLRHRYWCLRLVVERAGRYYAVPIGWRARTDNVFVLREGEGVRIELTPGVQ</sequence>
<dbReference type="STRING" id="680198.SCAB_81561"/>
<keyword evidence="1" id="KW-1133">Transmembrane helix</keyword>
<accession>C9ZHR9</accession>
<gene>
    <name evidence="2" type="ordered locus">SCAB_81561</name>
</gene>
<dbReference type="KEGG" id="scb:SCAB_81561"/>
<feature type="transmembrane region" description="Helical" evidence="1">
    <location>
        <begin position="178"/>
        <end position="199"/>
    </location>
</feature>
<evidence type="ECO:0000256" key="1">
    <source>
        <dbReference type="SAM" id="Phobius"/>
    </source>
</evidence>
<name>C9ZHR9_STRSW</name>
<feature type="transmembrane region" description="Helical" evidence="1">
    <location>
        <begin position="25"/>
        <end position="44"/>
    </location>
</feature>
<keyword evidence="1" id="KW-0472">Membrane</keyword>
<protein>
    <submittedName>
        <fullName evidence="2">Uncharacterized protein</fullName>
    </submittedName>
</protein>
<dbReference type="EMBL" id="FN554889">
    <property type="protein sequence ID" value="CBG75114.1"/>
    <property type="molecule type" value="Genomic_DNA"/>
</dbReference>
<proteinExistence type="predicted"/>
<dbReference type="Proteomes" id="UP000001444">
    <property type="component" value="Chromosome"/>
</dbReference>
<reference evidence="2 3" key="1">
    <citation type="journal article" date="2010" name="Mol. Plant Microbe Interact.">
        <title>Streptomyces scabies 87-22 contains a coronafacic acid-like biosynthetic cluster that contributes to plant-microbe interactions.</title>
        <authorList>
            <person name="Bignell D.R."/>
            <person name="Seipke R.F."/>
            <person name="Huguet-Tapia J.C."/>
            <person name="Chambers A.H."/>
            <person name="Parry R.J."/>
            <person name="Loria R."/>
        </authorList>
    </citation>
    <scope>NUCLEOTIDE SEQUENCE [LARGE SCALE GENOMIC DNA]</scope>
    <source>
        <strain evidence="2 3">87.22</strain>
    </source>
</reference>
<evidence type="ECO:0000313" key="2">
    <source>
        <dbReference type="EMBL" id="CBG75114.1"/>
    </source>
</evidence>
<dbReference type="AlphaFoldDB" id="C9ZHR9"/>
<keyword evidence="1" id="KW-0812">Transmembrane</keyword>
<organism evidence="2 3">
    <name type="scientific">Streptomyces scabiei (strain 87.22)</name>
    <dbReference type="NCBI Taxonomy" id="680198"/>
    <lineage>
        <taxon>Bacteria</taxon>
        <taxon>Bacillati</taxon>
        <taxon>Actinomycetota</taxon>
        <taxon>Actinomycetes</taxon>
        <taxon>Kitasatosporales</taxon>
        <taxon>Streptomycetaceae</taxon>
        <taxon>Streptomyces</taxon>
    </lineage>
</organism>
<feature type="transmembrane region" description="Helical" evidence="1">
    <location>
        <begin position="78"/>
        <end position="97"/>
    </location>
</feature>
<evidence type="ECO:0000313" key="3">
    <source>
        <dbReference type="Proteomes" id="UP000001444"/>
    </source>
</evidence>